<organism evidence="1 2">
    <name type="scientific">Microvirga aerilata</name>
    <dbReference type="NCBI Taxonomy" id="670292"/>
    <lineage>
        <taxon>Bacteria</taxon>
        <taxon>Pseudomonadati</taxon>
        <taxon>Pseudomonadota</taxon>
        <taxon>Alphaproteobacteria</taxon>
        <taxon>Hyphomicrobiales</taxon>
        <taxon>Methylobacteriaceae</taxon>
        <taxon>Microvirga</taxon>
    </lineage>
</organism>
<evidence type="ECO:0000313" key="1">
    <source>
        <dbReference type="EMBL" id="MBL0402605.1"/>
    </source>
</evidence>
<gene>
    <name evidence="1" type="ORF">JKG68_01330</name>
</gene>
<name>A0A936ZBI2_9HYPH</name>
<dbReference type="AlphaFoldDB" id="A0A936ZBI2"/>
<sequence length="50" mass="5739">MQTITYTKPAKVLSQPMPKKQPYKTAATWQPHQTSLTREEIRAIIIDQIG</sequence>
<evidence type="ECO:0000313" key="2">
    <source>
        <dbReference type="Proteomes" id="UP000605848"/>
    </source>
</evidence>
<dbReference type="RefSeq" id="WP_202055277.1">
    <property type="nucleotide sequence ID" value="NZ_JAEQMY010000001.1"/>
</dbReference>
<reference evidence="1" key="1">
    <citation type="submission" date="2021-01" db="EMBL/GenBank/DDBJ databases">
        <title>Microvirga sp.</title>
        <authorList>
            <person name="Kim M.K."/>
        </authorList>
    </citation>
    <scope>NUCLEOTIDE SEQUENCE</scope>
    <source>
        <strain evidence="1">5420S-16</strain>
    </source>
</reference>
<comment type="caution">
    <text evidence="1">The sequence shown here is derived from an EMBL/GenBank/DDBJ whole genome shotgun (WGS) entry which is preliminary data.</text>
</comment>
<protein>
    <submittedName>
        <fullName evidence="1">Uncharacterized protein</fullName>
    </submittedName>
</protein>
<dbReference type="Proteomes" id="UP000605848">
    <property type="component" value="Unassembled WGS sequence"/>
</dbReference>
<keyword evidence="2" id="KW-1185">Reference proteome</keyword>
<dbReference type="EMBL" id="JAEQMY010000001">
    <property type="protein sequence ID" value="MBL0402605.1"/>
    <property type="molecule type" value="Genomic_DNA"/>
</dbReference>
<accession>A0A936ZBI2</accession>
<proteinExistence type="predicted"/>